<evidence type="ECO:0000256" key="4">
    <source>
        <dbReference type="ARBA" id="ARBA00022989"/>
    </source>
</evidence>
<evidence type="ECO:0000256" key="6">
    <source>
        <dbReference type="SAM" id="Phobius"/>
    </source>
</evidence>
<feature type="domain" description="Major facilitator superfamily (MFS) profile" evidence="7">
    <location>
        <begin position="38"/>
        <end position="547"/>
    </location>
</feature>
<feature type="transmembrane region" description="Helical" evidence="6">
    <location>
        <begin position="358"/>
        <end position="377"/>
    </location>
</feature>
<sequence length="547" mass="58801">MTSNEKFQVNVKPGNGTENDVTAIPEVEYLTGWRVTAVGLAIVMSMFLASLDLTIISTAIPHITEEFHSLNDVGWYGSALFLTVAAAQSVWGKAFKYFSVKGVYLLSIAIFELGSLICGMIPIILVDLDCSYRVGVAQNSTTLIFGRAVTGFGVAGTFSGSYIILGISAPPERRPAMTGFMGSAYAIVSVIGPLIGGALTDKVSWRWCFYINLPCGALAAAAIVLFFKVPKTKRPTEASLREKLAQMDIPGFLLISASVVCYLLAMQWGGIIYTWSSSHIIGTLVGSIVIFIAFIVAEWYQGERALLLPSILKNRTIANGCVFSFFIAGTFYILLYYLPIYFQAVRGTSATESGIRTIPLILGLTLVQIVTGITIGTIKLFNPFLILGGILTTISTGLMMTLEADSSHSVWIGYQALAGIGLGLCFFQSLGGALVVSAAQAIFQNELLTTLSTQIQDITPSAILSIGASEIQKSFSKAQLPGIDASYMRGLHTAFALAIPMAGAATLVALFQNWFRLVTLDDQEIKMRVEKSKVPGSETLVIVDGER</sequence>
<dbReference type="GO" id="GO:0005886">
    <property type="term" value="C:plasma membrane"/>
    <property type="evidence" value="ECO:0007669"/>
    <property type="project" value="TreeGrafter"/>
</dbReference>
<gene>
    <name evidence="8" type="ORF">BTUL_0140g00010</name>
</gene>
<reference evidence="8 9" key="1">
    <citation type="submission" date="2017-12" db="EMBL/GenBank/DDBJ databases">
        <title>Comparative genomics of Botrytis spp.</title>
        <authorList>
            <person name="Valero-Jimenez C.A."/>
            <person name="Tapia P."/>
            <person name="Veloso J."/>
            <person name="Silva-Moreno E."/>
            <person name="Staats M."/>
            <person name="Valdes J.H."/>
            <person name="Van Kan J.A.L."/>
        </authorList>
    </citation>
    <scope>NUCLEOTIDE SEQUENCE [LARGE SCALE GENOMIC DNA]</scope>
    <source>
        <strain evidence="8 9">Bt9001</strain>
    </source>
</reference>
<dbReference type="Proteomes" id="UP000297777">
    <property type="component" value="Unassembled WGS sequence"/>
</dbReference>
<dbReference type="GO" id="GO:0022857">
    <property type="term" value="F:transmembrane transporter activity"/>
    <property type="evidence" value="ECO:0007669"/>
    <property type="project" value="InterPro"/>
</dbReference>
<dbReference type="OrthoDB" id="10021397at2759"/>
<dbReference type="PANTHER" id="PTHR23501:SF177">
    <property type="entry name" value="MAJOR FACILITATOR SUPERFAMILY (MFS) PROFILE DOMAIN-CONTAINING PROTEIN-RELATED"/>
    <property type="match status" value="1"/>
</dbReference>
<name>A0A4Z1ED11_9HELO</name>
<dbReference type="PROSITE" id="PS50850">
    <property type="entry name" value="MFS"/>
    <property type="match status" value="1"/>
</dbReference>
<keyword evidence="2" id="KW-0813">Transport</keyword>
<evidence type="ECO:0000256" key="3">
    <source>
        <dbReference type="ARBA" id="ARBA00022692"/>
    </source>
</evidence>
<dbReference type="FunFam" id="1.20.1720.10:FF:000012">
    <property type="entry name" value="MFS toxin efflux pump (AflT)"/>
    <property type="match status" value="1"/>
</dbReference>
<comment type="caution">
    <text evidence="8">The sequence shown here is derived from an EMBL/GenBank/DDBJ whole genome shotgun (WGS) entry which is preliminary data.</text>
</comment>
<evidence type="ECO:0000313" key="9">
    <source>
        <dbReference type="Proteomes" id="UP000297777"/>
    </source>
</evidence>
<dbReference type="InterPro" id="IPR020846">
    <property type="entry name" value="MFS_dom"/>
</dbReference>
<evidence type="ECO:0000313" key="8">
    <source>
        <dbReference type="EMBL" id="TGO10234.1"/>
    </source>
</evidence>
<feature type="transmembrane region" description="Helical" evidence="6">
    <location>
        <begin position="103"/>
        <end position="124"/>
    </location>
</feature>
<dbReference type="PANTHER" id="PTHR23501">
    <property type="entry name" value="MAJOR FACILITATOR SUPERFAMILY"/>
    <property type="match status" value="1"/>
</dbReference>
<keyword evidence="4 6" id="KW-1133">Transmembrane helix</keyword>
<organism evidence="8 9">
    <name type="scientific">Botrytis tulipae</name>
    <dbReference type="NCBI Taxonomy" id="87230"/>
    <lineage>
        <taxon>Eukaryota</taxon>
        <taxon>Fungi</taxon>
        <taxon>Dikarya</taxon>
        <taxon>Ascomycota</taxon>
        <taxon>Pezizomycotina</taxon>
        <taxon>Leotiomycetes</taxon>
        <taxon>Helotiales</taxon>
        <taxon>Sclerotiniaceae</taxon>
        <taxon>Botrytis</taxon>
    </lineage>
</organism>
<comment type="subcellular location">
    <subcellularLocation>
        <location evidence="1">Membrane</location>
        <topology evidence="1">Multi-pass membrane protein</topology>
    </subcellularLocation>
</comment>
<feature type="transmembrane region" description="Helical" evidence="6">
    <location>
        <begin position="177"/>
        <end position="199"/>
    </location>
</feature>
<dbReference type="Gene3D" id="1.20.1250.20">
    <property type="entry name" value="MFS general substrate transporter like domains"/>
    <property type="match status" value="2"/>
</dbReference>
<feature type="transmembrane region" description="Helical" evidence="6">
    <location>
        <begin position="317"/>
        <end position="338"/>
    </location>
</feature>
<feature type="transmembrane region" description="Helical" evidence="6">
    <location>
        <begin position="144"/>
        <end position="165"/>
    </location>
</feature>
<dbReference type="AlphaFoldDB" id="A0A4Z1ED11"/>
<keyword evidence="9" id="KW-1185">Reference proteome</keyword>
<dbReference type="InterPro" id="IPR036259">
    <property type="entry name" value="MFS_trans_sf"/>
</dbReference>
<dbReference type="EMBL" id="PQXH01000140">
    <property type="protein sequence ID" value="TGO10234.1"/>
    <property type="molecule type" value="Genomic_DNA"/>
</dbReference>
<dbReference type="InterPro" id="IPR011701">
    <property type="entry name" value="MFS"/>
</dbReference>
<feature type="transmembrane region" description="Helical" evidence="6">
    <location>
        <begin position="251"/>
        <end position="273"/>
    </location>
</feature>
<proteinExistence type="predicted"/>
<feature type="transmembrane region" description="Helical" evidence="6">
    <location>
        <begin position="73"/>
        <end position="91"/>
    </location>
</feature>
<dbReference type="CDD" id="cd17502">
    <property type="entry name" value="MFS_Azr1_MDR_like"/>
    <property type="match status" value="1"/>
</dbReference>
<keyword evidence="5 6" id="KW-0472">Membrane</keyword>
<feature type="transmembrane region" description="Helical" evidence="6">
    <location>
        <begin position="211"/>
        <end position="230"/>
    </location>
</feature>
<dbReference type="SUPFAM" id="SSF103473">
    <property type="entry name" value="MFS general substrate transporter"/>
    <property type="match status" value="1"/>
</dbReference>
<feature type="transmembrane region" description="Helical" evidence="6">
    <location>
        <begin position="414"/>
        <end position="436"/>
    </location>
</feature>
<feature type="transmembrane region" description="Helical" evidence="6">
    <location>
        <begin position="279"/>
        <end position="297"/>
    </location>
</feature>
<feature type="transmembrane region" description="Helical" evidence="6">
    <location>
        <begin position="494"/>
        <end position="515"/>
    </location>
</feature>
<dbReference type="Pfam" id="PF07690">
    <property type="entry name" value="MFS_1"/>
    <property type="match status" value="1"/>
</dbReference>
<keyword evidence="3 6" id="KW-0812">Transmembrane</keyword>
<protein>
    <recommendedName>
        <fullName evidence="7">Major facilitator superfamily (MFS) profile domain-containing protein</fullName>
    </recommendedName>
</protein>
<evidence type="ECO:0000256" key="5">
    <source>
        <dbReference type="ARBA" id="ARBA00023136"/>
    </source>
</evidence>
<feature type="transmembrane region" description="Helical" evidence="6">
    <location>
        <begin position="38"/>
        <end position="61"/>
    </location>
</feature>
<evidence type="ECO:0000256" key="2">
    <source>
        <dbReference type="ARBA" id="ARBA00022448"/>
    </source>
</evidence>
<evidence type="ECO:0000259" key="7">
    <source>
        <dbReference type="PROSITE" id="PS50850"/>
    </source>
</evidence>
<feature type="transmembrane region" description="Helical" evidence="6">
    <location>
        <begin position="384"/>
        <end position="402"/>
    </location>
</feature>
<evidence type="ECO:0000256" key="1">
    <source>
        <dbReference type="ARBA" id="ARBA00004141"/>
    </source>
</evidence>
<accession>A0A4Z1ED11</accession>